<keyword evidence="1" id="KW-1133">Transmembrane helix</keyword>
<dbReference type="OrthoDB" id="1727345at2"/>
<proteinExistence type="predicted"/>
<dbReference type="Proteomes" id="UP000182811">
    <property type="component" value="Unassembled WGS sequence"/>
</dbReference>
<reference evidence="2 3" key="1">
    <citation type="submission" date="2016-08" db="EMBL/GenBank/DDBJ databases">
        <title>Genome-based comparison of Moorella thermoacetic strains.</title>
        <authorList>
            <person name="Poehlein A."/>
            <person name="Bengelsdorf F.R."/>
            <person name="Esser C."/>
            <person name="Duerre P."/>
            <person name="Daniel R."/>
        </authorList>
    </citation>
    <scope>NUCLEOTIDE SEQUENCE [LARGE SCALE GENOMIC DNA]</scope>
    <source>
        <strain evidence="2 3">DSM 21394</strain>
    </source>
</reference>
<name>A0A1J5NME1_NEOTH</name>
<feature type="transmembrane region" description="Helical" evidence="1">
    <location>
        <begin position="82"/>
        <end position="106"/>
    </location>
</feature>
<gene>
    <name evidence="2" type="ORF">MOTE_10300</name>
</gene>
<feature type="transmembrane region" description="Helical" evidence="1">
    <location>
        <begin position="32"/>
        <end position="53"/>
    </location>
</feature>
<keyword evidence="1" id="KW-0472">Membrane</keyword>
<evidence type="ECO:0000313" key="3">
    <source>
        <dbReference type="Proteomes" id="UP000182811"/>
    </source>
</evidence>
<evidence type="ECO:0000313" key="2">
    <source>
        <dbReference type="EMBL" id="OIQ59774.1"/>
    </source>
</evidence>
<keyword evidence="1" id="KW-0812">Transmembrane</keyword>
<evidence type="ECO:0000256" key="1">
    <source>
        <dbReference type="SAM" id="Phobius"/>
    </source>
</evidence>
<accession>A0A1J5NME1</accession>
<organism evidence="2 3">
    <name type="scientific">Neomoorella thermoacetica</name>
    <name type="common">Clostridium thermoaceticum</name>
    <dbReference type="NCBI Taxonomy" id="1525"/>
    <lineage>
        <taxon>Bacteria</taxon>
        <taxon>Bacillati</taxon>
        <taxon>Bacillota</taxon>
        <taxon>Clostridia</taxon>
        <taxon>Neomoorellales</taxon>
        <taxon>Neomoorellaceae</taxon>
        <taxon>Neomoorella</taxon>
    </lineage>
</organism>
<dbReference type="AlphaFoldDB" id="A0A1J5NME1"/>
<sequence>MPTTFVLLTLLLPGVLFFLTAGKKEELDSPTGWAVAIIVGFFCTLAVTGFFICTARFFKQDILQGVIGFLVSDASKTSMDKYAAYVGAMLNFEIGVYATAFLAGIFRRNINFFPSWAGSVLMHLENRFSPNEGLFISRRLLENFLFAANIAGVVPIMRLHLKTGEIVEGKCLKYHWIKPRSLMLLTKKDEKTSLLIAPLTSIQAVYLLNWPEFKNMKRKKVKEEDEWKYLRYIDPRLPELLEEEQKEILEAKFGVTSSSHLQGWEKK</sequence>
<protein>
    <submittedName>
        <fullName evidence="2">Uncharacterized protein</fullName>
    </submittedName>
</protein>
<dbReference type="EMBL" id="MDDC01000007">
    <property type="protein sequence ID" value="OIQ59774.1"/>
    <property type="molecule type" value="Genomic_DNA"/>
</dbReference>
<comment type="caution">
    <text evidence="2">The sequence shown here is derived from an EMBL/GenBank/DDBJ whole genome shotgun (WGS) entry which is preliminary data.</text>
</comment>